<comment type="caution">
    <text evidence="2">The sequence shown here is derived from an EMBL/GenBank/DDBJ whole genome shotgun (WGS) entry which is preliminary data.</text>
</comment>
<protein>
    <submittedName>
        <fullName evidence="2">493_t:CDS:1</fullName>
    </submittedName>
</protein>
<evidence type="ECO:0000313" key="2">
    <source>
        <dbReference type="EMBL" id="CAG8631935.1"/>
    </source>
</evidence>
<feature type="region of interest" description="Disordered" evidence="1">
    <location>
        <begin position="85"/>
        <end position="115"/>
    </location>
</feature>
<proteinExistence type="predicted"/>
<name>A0A9N9DDZ0_9GLOM</name>
<sequence length="461" mass="51859">ADRQRAKEWYMSTRTASSRPSVNFHNLKVMGMGIGTIGILGRVNKEYGISLEKRPCSVIHDDEGDSDDSLCESAKRRLTCELRKAQPKGMPTSISESDVESGSENMDENKPLPLQTTNVLSDEDDESDVTGIVPRDCPVIINDVKGLQLGPPPRQESKWFINEIDVSEKWHQFKQRSLKLAMEKGLFVESHMQEILFLSHVLLLKPKQYSSLMMEVFSTELLEMMHKDMLERFTEQETEFDFEIFTKLTLIVKQLRKGKVTRNIAVTELQTLMISHSYGEVSILKAIKNIIERVPTITLSSPLGEVELCTTYIDPVLSPIIADPDCDIFLCWSNKEVPESKARKLTGRAKQPDAIINNIEQLSWGSSMGHGKAKCMFGFQVVGQHISFYLTTLLCDGLYVMAEIGHLDVPMSLEQIPAFLSSLDTLLITTNAYWANCLKSNAAVEIESNKCNTSLLQISRS</sequence>
<dbReference type="AlphaFoldDB" id="A0A9N9DDZ0"/>
<organism evidence="2 3">
    <name type="scientific">Paraglomus brasilianum</name>
    <dbReference type="NCBI Taxonomy" id="144538"/>
    <lineage>
        <taxon>Eukaryota</taxon>
        <taxon>Fungi</taxon>
        <taxon>Fungi incertae sedis</taxon>
        <taxon>Mucoromycota</taxon>
        <taxon>Glomeromycotina</taxon>
        <taxon>Glomeromycetes</taxon>
        <taxon>Paraglomerales</taxon>
        <taxon>Paraglomeraceae</taxon>
        <taxon>Paraglomus</taxon>
    </lineage>
</organism>
<dbReference type="Proteomes" id="UP000789739">
    <property type="component" value="Unassembled WGS sequence"/>
</dbReference>
<reference evidence="2" key="1">
    <citation type="submission" date="2021-06" db="EMBL/GenBank/DDBJ databases">
        <authorList>
            <person name="Kallberg Y."/>
            <person name="Tangrot J."/>
            <person name="Rosling A."/>
        </authorList>
    </citation>
    <scope>NUCLEOTIDE SEQUENCE</scope>
    <source>
        <strain evidence="2">BR232B</strain>
    </source>
</reference>
<feature type="compositionally biased region" description="Polar residues" evidence="1">
    <location>
        <begin position="92"/>
        <end position="104"/>
    </location>
</feature>
<feature type="non-terminal residue" evidence="2">
    <location>
        <position position="1"/>
    </location>
</feature>
<evidence type="ECO:0000256" key="1">
    <source>
        <dbReference type="SAM" id="MobiDB-lite"/>
    </source>
</evidence>
<gene>
    <name evidence="2" type="ORF">PBRASI_LOCUS9302</name>
</gene>
<accession>A0A9N9DDZ0</accession>
<dbReference type="EMBL" id="CAJVPI010001958">
    <property type="protein sequence ID" value="CAG8631935.1"/>
    <property type="molecule type" value="Genomic_DNA"/>
</dbReference>
<dbReference type="OrthoDB" id="2225686at2759"/>
<keyword evidence="3" id="KW-1185">Reference proteome</keyword>
<evidence type="ECO:0000313" key="3">
    <source>
        <dbReference type="Proteomes" id="UP000789739"/>
    </source>
</evidence>